<evidence type="ECO:0000256" key="4">
    <source>
        <dbReference type="ARBA" id="ARBA00022679"/>
    </source>
</evidence>
<dbReference type="STRING" id="1178516.AWR27_12565"/>
<dbReference type="Pfam" id="PF00512">
    <property type="entry name" value="HisKA"/>
    <property type="match status" value="1"/>
</dbReference>
<dbReference type="PANTHER" id="PTHR43304:SF1">
    <property type="entry name" value="PAC DOMAIN-CONTAINING PROTEIN"/>
    <property type="match status" value="1"/>
</dbReference>
<dbReference type="InterPro" id="IPR052162">
    <property type="entry name" value="Sensor_kinase/Photoreceptor"/>
</dbReference>
<dbReference type="PROSITE" id="PS50109">
    <property type="entry name" value="HIS_KIN"/>
    <property type="match status" value="1"/>
</dbReference>
<evidence type="ECO:0000256" key="2">
    <source>
        <dbReference type="ARBA" id="ARBA00012438"/>
    </source>
</evidence>
<reference evidence="7 8" key="1">
    <citation type="submission" date="2016-01" db="EMBL/GenBank/DDBJ databases">
        <authorList>
            <person name="Oliw E.H."/>
        </authorList>
    </citation>
    <scope>NUCLEOTIDE SEQUENCE [LARGE SCALE GENOMIC DNA]</scope>
    <source>
        <strain evidence="7 8">DY10</strain>
    </source>
</reference>
<dbReference type="FunFam" id="3.30.565.10:FF:000006">
    <property type="entry name" value="Sensor histidine kinase WalK"/>
    <property type="match status" value="1"/>
</dbReference>
<dbReference type="InterPro" id="IPR000014">
    <property type="entry name" value="PAS"/>
</dbReference>
<dbReference type="CDD" id="cd00130">
    <property type="entry name" value="PAS"/>
    <property type="match status" value="1"/>
</dbReference>
<evidence type="ECO:0000313" key="7">
    <source>
        <dbReference type="EMBL" id="AQG80085.1"/>
    </source>
</evidence>
<dbReference type="InterPro" id="IPR013656">
    <property type="entry name" value="PAS_4"/>
</dbReference>
<dbReference type="SUPFAM" id="SSF55874">
    <property type="entry name" value="ATPase domain of HSP90 chaperone/DNA topoisomerase II/histidine kinase"/>
    <property type="match status" value="1"/>
</dbReference>
<dbReference type="InterPro" id="IPR036890">
    <property type="entry name" value="HATPase_C_sf"/>
</dbReference>
<dbReference type="Proteomes" id="UP000187941">
    <property type="component" value="Chromosome"/>
</dbReference>
<dbReference type="InterPro" id="IPR036097">
    <property type="entry name" value="HisK_dim/P_sf"/>
</dbReference>
<accession>A0A1P9WXI1</accession>
<dbReference type="Pfam" id="PF08448">
    <property type="entry name" value="PAS_4"/>
    <property type="match status" value="2"/>
</dbReference>
<name>A0A1P9WXI1_9BACT</name>
<keyword evidence="3" id="KW-0597">Phosphoprotein</keyword>
<dbReference type="Gene3D" id="3.30.450.20">
    <property type="entry name" value="PAS domain"/>
    <property type="match status" value="5"/>
</dbReference>
<evidence type="ECO:0000256" key="5">
    <source>
        <dbReference type="ARBA" id="ARBA00022777"/>
    </source>
</evidence>
<dbReference type="EC" id="2.7.13.3" evidence="2"/>
<dbReference type="InterPro" id="IPR003594">
    <property type="entry name" value="HATPase_dom"/>
</dbReference>
<dbReference type="CDD" id="cd00082">
    <property type="entry name" value="HisKA"/>
    <property type="match status" value="1"/>
</dbReference>
<protein>
    <recommendedName>
        <fullName evidence="2">histidine kinase</fullName>
        <ecNumber evidence="2">2.7.13.3</ecNumber>
    </recommendedName>
</protein>
<dbReference type="AlphaFoldDB" id="A0A1P9WXI1"/>
<dbReference type="SMART" id="SM00388">
    <property type="entry name" value="HisKA"/>
    <property type="match status" value="1"/>
</dbReference>
<dbReference type="SUPFAM" id="SSF55785">
    <property type="entry name" value="PYP-like sensor domain (PAS domain)"/>
    <property type="match status" value="5"/>
</dbReference>
<organism evidence="7 8">
    <name type="scientific">Spirosoma montaniterrae</name>
    <dbReference type="NCBI Taxonomy" id="1178516"/>
    <lineage>
        <taxon>Bacteria</taxon>
        <taxon>Pseudomonadati</taxon>
        <taxon>Bacteroidota</taxon>
        <taxon>Cytophagia</taxon>
        <taxon>Cytophagales</taxon>
        <taxon>Cytophagaceae</taxon>
        <taxon>Spirosoma</taxon>
    </lineage>
</organism>
<dbReference type="InterPro" id="IPR003661">
    <property type="entry name" value="HisK_dim/P_dom"/>
</dbReference>
<evidence type="ECO:0000256" key="1">
    <source>
        <dbReference type="ARBA" id="ARBA00000085"/>
    </source>
</evidence>
<evidence type="ECO:0000313" key="8">
    <source>
        <dbReference type="Proteomes" id="UP000187941"/>
    </source>
</evidence>
<dbReference type="InterPro" id="IPR005467">
    <property type="entry name" value="His_kinase_dom"/>
</dbReference>
<evidence type="ECO:0000256" key="3">
    <source>
        <dbReference type="ARBA" id="ARBA00022553"/>
    </source>
</evidence>
<dbReference type="SMART" id="SM00387">
    <property type="entry name" value="HATPase_c"/>
    <property type="match status" value="1"/>
</dbReference>
<feature type="domain" description="Histidine kinase" evidence="6">
    <location>
        <begin position="685"/>
        <end position="912"/>
    </location>
</feature>
<dbReference type="PRINTS" id="PR00344">
    <property type="entry name" value="BCTRLSENSOR"/>
</dbReference>
<dbReference type="SUPFAM" id="SSF47384">
    <property type="entry name" value="Homodimeric domain of signal transducing histidine kinase"/>
    <property type="match status" value="1"/>
</dbReference>
<gene>
    <name evidence="7" type="ORF">AWR27_12565</name>
</gene>
<dbReference type="GO" id="GO:0000155">
    <property type="term" value="F:phosphorelay sensor kinase activity"/>
    <property type="evidence" value="ECO:0007669"/>
    <property type="project" value="InterPro"/>
</dbReference>
<keyword evidence="8" id="KW-1185">Reference proteome</keyword>
<dbReference type="OrthoDB" id="904853at2"/>
<evidence type="ECO:0000259" key="6">
    <source>
        <dbReference type="PROSITE" id="PS50109"/>
    </source>
</evidence>
<dbReference type="PANTHER" id="PTHR43304">
    <property type="entry name" value="PHYTOCHROME-LIKE PROTEIN CPH1"/>
    <property type="match status" value="1"/>
</dbReference>
<comment type="catalytic activity">
    <reaction evidence="1">
        <text>ATP + protein L-histidine = ADP + protein N-phospho-L-histidine.</text>
        <dbReference type="EC" id="2.7.13.3"/>
    </reaction>
</comment>
<proteinExistence type="predicted"/>
<dbReference type="SMART" id="SM00091">
    <property type="entry name" value="PAS"/>
    <property type="match status" value="3"/>
</dbReference>
<dbReference type="Gene3D" id="1.10.287.130">
    <property type="match status" value="1"/>
</dbReference>
<dbReference type="EMBL" id="CP014263">
    <property type="protein sequence ID" value="AQG80085.1"/>
    <property type="molecule type" value="Genomic_DNA"/>
</dbReference>
<dbReference type="RefSeq" id="WP_077131510.1">
    <property type="nucleotide sequence ID" value="NZ_CP014263.1"/>
</dbReference>
<dbReference type="Pfam" id="PF02518">
    <property type="entry name" value="HATPase_c"/>
    <property type="match status" value="1"/>
</dbReference>
<dbReference type="InterPro" id="IPR035965">
    <property type="entry name" value="PAS-like_dom_sf"/>
</dbReference>
<dbReference type="InterPro" id="IPR004358">
    <property type="entry name" value="Sig_transdc_His_kin-like_C"/>
</dbReference>
<dbReference type="Gene3D" id="3.30.565.10">
    <property type="entry name" value="Histidine kinase-like ATPase, C-terminal domain"/>
    <property type="match status" value="1"/>
</dbReference>
<keyword evidence="4" id="KW-0808">Transferase</keyword>
<keyword evidence="5" id="KW-0418">Kinase</keyword>
<sequence length="912" mass="101976">MLTTSPVDVTYTGPDSLLMGILNASQDAIFVLTAIRNEAGAILDFSYSHANNKVTELFGHSAHTLRQSTFLRLYPSAVDAGLFAQFAVVADSGHPYHDELYYSAEGLDAWYEVSASKLDGVDAVAVTAKDISERKRQEQSVEHENDLVQSMLNGALNGILLLEPVYDEQGHVLDFTIRGSNPAVKAHTGVDPSTTIGQTMQAVYPGYRESGFFDLYCRVLATGVAERKENYYEDAELQGWFEVSAVRQTSPGTGYGIVLTFANTTDARRAQQAVERSAAELQAVIDNSQTGIFVFSPIYDDAGQLVDFRFKAINRMVAALVGQTPDVLTGTPASDWFISYRDTEIFGHYKRTFETGEESRFDINYNVDGFDVWFDVQSVRLGQDVLVTFTDYTALKKAQQADEQRLTDMTRQAELLNSVLNSSISGIMSFESIRDENGRIIDFRFVTVNDACERILNMPLSAIYGQTLLSLFPGNVDTGLFALYVRTVETGEPSRTETYYNLDGLDFWLDISARKLGDGFVVTFNDTSIMKRAAKALEQSAEELQTVIDTSQTGIFLFTPIRNEQGEVVDFRFRVANRMLAAYVGQEPNAVVGELGSRWFPGYKSNGLFENYLKTYLTGEAQRFDFHYDTDGIDVWLDIMATKMGDEVLVTFADYTSLKQLQQQLENTVIDLQRSNRNLEQFAYVASHDLQEPLRKIQAFGDIIETQYAPLLGQEGSDLIRRMTSSAQRMQILIKDVLAYSRIATRREANQPVDLNHIVRDVVGDLETAISEKRAFVQVDPMPTVSGDAAQLRQVFQNLISNALKFMKPGQLPDLRITNEVVTGRQAKIRVLPADLDRKFYQIDVVDNGIGFEPHHAERIFQVFQRLHSRSEYAGTGIGLAIVQRVIENHQGYITAEGRLGEGATFRLLLPA</sequence>
<dbReference type="KEGG" id="smon:AWR27_12565"/>